<gene>
    <name evidence="2" type="ORF">NSA47_09970</name>
</gene>
<evidence type="ECO:0000313" key="2">
    <source>
        <dbReference type="EMBL" id="MCR1899308.1"/>
    </source>
</evidence>
<comment type="caution">
    <text evidence="2">The sequence shown here is derived from an EMBL/GenBank/DDBJ whole genome shotgun (WGS) entry which is preliminary data.</text>
</comment>
<dbReference type="EMBL" id="JANKAS010000008">
    <property type="protein sequence ID" value="MCR1899308.1"/>
    <property type="molecule type" value="Genomic_DNA"/>
</dbReference>
<dbReference type="Proteomes" id="UP001205748">
    <property type="component" value="Unassembled WGS sequence"/>
</dbReference>
<dbReference type="RefSeq" id="WP_257531518.1">
    <property type="nucleotide sequence ID" value="NZ_JANKAS010000008.1"/>
</dbReference>
<proteinExistence type="predicted"/>
<accession>A0AAE3HHN6</accession>
<organism evidence="2 3">
    <name type="scientific">Irregularibacter muris</name>
    <dbReference type="NCBI Taxonomy" id="1796619"/>
    <lineage>
        <taxon>Bacteria</taxon>
        <taxon>Bacillati</taxon>
        <taxon>Bacillota</taxon>
        <taxon>Clostridia</taxon>
        <taxon>Eubacteriales</taxon>
        <taxon>Eubacteriaceae</taxon>
        <taxon>Irregularibacter</taxon>
    </lineage>
</organism>
<dbReference type="AlphaFoldDB" id="A0AAE3HHN6"/>
<reference evidence="2" key="1">
    <citation type="submission" date="2022-07" db="EMBL/GenBank/DDBJ databases">
        <title>Enhanced cultured diversity of the mouse gut microbiota enables custom-made synthetic communities.</title>
        <authorList>
            <person name="Afrizal A."/>
        </authorList>
    </citation>
    <scope>NUCLEOTIDE SEQUENCE</scope>
    <source>
        <strain evidence="2">DSM 28593</strain>
    </source>
</reference>
<protein>
    <submittedName>
        <fullName evidence="2">Uncharacterized protein</fullName>
    </submittedName>
</protein>
<sequence length="202" mass="22033">MNKKVWAIFLSLAVILIIAGTTLALLTAQTGAKSNQFTPGVLTTTIIENGEDPGSTKEFTPEGKNTRKEVRVRNDENVHGVEGYIRVMLVPTFRTNEGTLPGNIVLHPSGNILTITAPNNGGTIKLKLVNGWKDNWIYDNGYFYHRSIVFPGKLTAVLLESVEVTDSALWNSFHLEVLSDAIQAEGGALEDAWGEAIGRLLD</sequence>
<evidence type="ECO:0000256" key="1">
    <source>
        <dbReference type="SAM" id="MobiDB-lite"/>
    </source>
</evidence>
<name>A0AAE3HHN6_9FIRM</name>
<feature type="region of interest" description="Disordered" evidence="1">
    <location>
        <begin position="46"/>
        <end position="67"/>
    </location>
</feature>
<keyword evidence="3" id="KW-1185">Reference proteome</keyword>
<evidence type="ECO:0000313" key="3">
    <source>
        <dbReference type="Proteomes" id="UP001205748"/>
    </source>
</evidence>